<dbReference type="CDD" id="cd16917">
    <property type="entry name" value="HATPase_UhpB-NarQ-NarX-like"/>
    <property type="match status" value="1"/>
</dbReference>
<evidence type="ECO:0000313" key="11">
    <source>
        <dbReference type="EMBL" id="WBP87288.1"/>
    </source>
</evidence>
<organism evidence="11 12">
    <name type="scientific">Kitasatospora cathayae</name>
    <dbReference type="NCBI Taxonomy" id="3004092"/>
    <lineage>
        <taxon>Bacteria</taxon>
        <taxon>Bacillati</taxon>
        <taxon>Actinomycetota</taxon>
        <taxon>Actinomycetes</taxon>
        <taxon>Kitasatosporales</taxon>
        <taxon>Streptomycetaceae</taxon>
        <taxon>Kitasatospora</taxon>
    </lineage>
</organism>
<protein>
    <recommendedName>
        <fullName evidence="2">histidine kinase</fullName>
        <ecNumber evidence="2">2.7.13.3</ecNumber>
    </recommendedName>
</protein>
<keyword evidence="12" id="KW-1185">Reference proteome</keyword>
<dbReference type="Gene3D" id="3.30.565.10">
    <property type="entry name" value="Histidine kinase-like ATPase, C-terminal domain"/>
    <property type="match status" value="1"/>
</dbReference>
<proteinExistence type="predicted"/>
<evidence type="ECO:0000256" key="6">
    <source>
        <dbReference type="ARBA" id="ARBA00022777"/>
    </source>
</evidence>
<dbReference type="SUPFAM" id="SSF55874">
    <property type="entry name" value="ATPase domain of HSP90 chaperone/DNA topoisomerase II/histidine kinase"/>
    <property type="match status" value="1"/>
</dbReference>
<feature type="transmembrane region" description="Helical" evidence="9">
    <location>
        <begin position="117"/>
        <end position="138"/>
    </location>
</feature>
<keyword evidence="8" id="KW-0902">Two-component regulatory system</keyword>
<feature type="transmembrane region" description="Helical" evidence="9">
    <location>
        <begin position="23"/>
        <end position="45"/>
    </location>
</feature>
<dbReference type="Pfam" id="PF07730">
    <property type="entry name" value="HisKA_3"/>
    <property type="match status" value="1"/>
</dbReference>
<dbReference type="EMBL" id="CP115450">
    <property type="protein sequence ID" value="WBP87288.1"/>
    <property type="molecule type" value="Genomic_DNA"/>
</dbReference>
<evidence type="ECO:0000256" key="9">
    <source>
        <dbReference type="SAM" id="Phobius"/>
    </source>
</evidence>
<feature type="transmembrane region" description="Helical" evidence="9">
    <location>
        <begin position="52"/>
        <end position="72"/>
    </location>
</feature>
<feature type="transmembrane region" description="Helical" evidence="9">
    <location>
        <begin position="150"/>
        <end position="175"/>
    </location>
</feature>
<dbReference type="InterPro" id="IPR011712">
    <property type="entry name" value="Sig_transdc_His_kin_sub3_dim/P"/>
</dbReference>
<keyword evidence="9" id="KW-0812">Transmembrane</keyword>
<gene>
    <name evidence="11" type="ORF">O1G21_16510</name>
</gene>
<evidence type="ECO:0000259" key="10">
    <source>
        <dbReference type="Pfam" id="PF07730"/>
    </source>
</evidence>
<comment type="catalytic activity">
    <reaction evidence="1">
        <text>ATP + protein L-histidine = ADP + protein N-phospho-L-histidine.</text>
        <dbReference type="EC" id="2.7.13.3"/>
    </reaction>
</comment>
<evidence type="ECO:0000256" key="2">
    <source>
        <dbReference type="ARBA" id="ARBA00012438"/>
    </source>
</evidence>
<keyword evidence="6 11" id="KW-0418">Kinase</keyword>
<evidence type="ECO:0000256" key="7">
    <source>
        <dbReference type="ARBA" id="ARBA00022840"/>
    </source>
</evidence>
<dbReference type="InterPro" id="IPR050482">
    <property type="entry name" value="Sensor_HK_TwoCompSys"/>
</dbReference>
<evidence type="ECO:0000313" key="12">
    <source>
        <dbReference type="Proteomes" id="UP001212821"/>
    </source>
</evidence>
<name>A0ABY7Q3M4_9ACTN</name>
<evidence type="ECO:0000256" key="5">
    <source>
        <dbReference type="ARBA" id="ARBA00022741"/>
    </source>
</evidence>
<evidence type="ECO:0000256" key="4">
    <source>
        <dbReference type="ARBA" id="ARBA00022679"/>
    </source>
</evidence>
<evidence type="ECO:0000256" key="8">
    <source>
        <dbReference type="ARBA" id="ARBA00023012"/>
    </source>
</evidence>
<keyword evidence="3" id="KW-0597">Phosphoprotein</keyword>
<keyword evidence="9" id="KW-0472">Membrane</keyword>
<sequence length="422" mass="44892">MSKSPGERVPVRSFWWWKRRRSALLDIGLALLAAVECSASTIAFLSARIHVTAAGAVGIALLGTLAGGSLVVRRRWPAVPVLATLLVTPGMLGVVLLVVSLYTLAGTWEWPSRRRRVVALAGLAFAEAATVIAVTLIVPGDSPVEQPPLWIQVLFSLLVAVGLTVAPVVTGLYVGARRRLIESLKDRAHGLETELDLLAEQAQERARRARLEERTRIAREMHDVVAHRVSLMVVHAGALERIAVKDPEKAAQSAKLMGEVGRQALNELREILGVLRMDDERQPEPDSLAGLPRLVDQSRAAGMAVTLTVSGSRQEFTGEAEQTAYRVVQEGLTNAHKHAGGAQVSVLLAYAPNGVRVSVVNACPGGERGAAQLPSGGNGLVGMRERVIALGGSFSAGPEADGGFRVEAVLPSRLAVRGDRLG</sequence>
<feature type="domain" description="Signal transduction histidine kinase subgroup 3 dimerisation and phosphoacceptor" evidence="10">
    <location>
        <begin position="213"/>
        <end position="278"/>
    </location>
</feature>
<dbReference type="Gene3D" id="1.20.5.1930">
    <property type="match status" value="1"/>
</dbReference>
<keyword evidence="5" id="KW-0547">Nucleotide-binding</keyword>
<dbReference type="PANTHER" id="PTHR24421">
    <property type="entry name" value="NITRATE/NITRITE SENSOR PROTEIN NARX-RELATED"/>
    <property type="match status" value="1"/>
</dbReference>
<reference evidence="12" key="1">
    <citation type="submission" date="2022-12" db="EMBL/GenBank/DDBJ databases">
        <authorList>
            <person name="Mo P."/>
        </authorList>
    </citation>
    <scope>NUCLEOTIDE SEQUENCE [LARGE SCALE GENOMIC DNA]</scope>
    <source>
        <strain evidence="12">HUAS 3-15</strain>
    </source>
</reference>
<dbReference type="GO" id="GO:0016301">
    <property type="term" value="F:kinase activity"/>
    <property type="evidence" value="ECO:0007669"/>
    <property type="project" value="UniProtKB-KW"/>
</dbReference>
<evidence type="ECO:0000256" key="1">
    <source>
        <dbReference type="ARBA" id="ARBA00000085"/>
    </source>
</evidence>
<evidence type="ECO:0000256" key="3">
    <source>
        <dbReference type="ARBA" id="ARBA00022553"/>
    </source>
</evidence>
<dbReference type="EC" id="2.7.13.3" evidence="2"/>
<keyword evidence="4" id="KW-0808">Transferase</keyword>
<keyword evidence="9" id="KW-1133">Transmembrane helix</keyword>
<keyword evidence="7" id="KW-0067">ATP-binding</keyword>
<feature type="transmembrane region" description="Helical" evidence="9">
    <location>
        <begin position="78"/>
        <end position="105"/>
    </location>
</feature>
<dbReference type="RefSeq" id="WP_270144595.1">
    <property type="nucleotide sequence ID" value="NZ_CP115450.1"/>
</dbReference>
<dbReference type="PANTHER" id="PTHR24421:SF10">
    <property type="entry name" value="NITRATE_NITRITE SENSOR PROTEIN NARQ"/>
    <property type="match status" value="1"/>
</dbReference>
<dbReference type="Proteomes" id="UP001212821">
    <property type="component" value="Chromosome"/>
</dbReference>
<accession>A0ABY7Q3M4</accession>
<dbReference type="InterPro" id="IPR036890">
    <property type="entry name" value="HATPase_C_sf"/>
</dbReference>